<comment type="caution">
    <text evidence="3">The sequence shown here is derived from an EMBL/GenBank/DDBJ whole genome shotgun (WGS) entry which is preliminary data.</text>
</comment>
<dbReference type="SUPFAM" id="SSF55144">
    <property type="entry name" value="LigT-like"/>
    <property type="match status" value="1"/>
</dbReference>
<dbReference type="Pfam" id="PF10469">
    <property type="entry name" value="AKAP7_NLS"/>
    <property type="match status" value="1"/>
</dbReference>
<dbReference type="InterPro" id="IPR042653">
    <property type="entry name" value="Leng9"/>
</dbReference>
<feature type="domain" description="A-kinase anchor protein 7-like phosphoesterase" evidence="2">
    <location>
        <begin position="137"/>
        <end position="327"/>
    </location>
</feature>
<name>A0A2R5GI69_9STRA</name>
<dbReference type="Proteomes" id="UP000241890">
    <property type="component" value="Unassembled WGS sequence"/>
</dbReference>
<dbReference type="Pfam" id="PF04457">
    <property type="entry name" value="MJ1316"/>
    <property type="match status" value="1"/>
</dbReference>
<dbReference type="InParanoid" id="A0A2R5GI69"/>
<dbReference type="PANTHER" id="PTHR46729:SF1">
    <property type="entry name" value="LEUKOCYTE RECEPTOR CLUSTER MEMBER 9"/>
    <property type="match status" value="1"/>
</dbReference>
<dbReference type="InterPro" id="IPR040459">
    <property type="entry name" value="MJ1316"/>
</dbReference>
<dbReference type="PANTHER" id="PTHR46729">
    <property type="entry name" value="LEUKOCYTE RECEPTOR CLUSTER MEMBER 9"/>
    <property type="match status" value="1"/>
</dbReference>
<evidence type="ECO:0000313" key="3">
    <source>
        <dbReference type="EMBL" id="GBG28353.1"/>
    </source>
</evidence>
<dbReference type="OrthoDB" id="432447at2759"/>
<protein>
    <submittedName>
        <fullName evidence="3">Leukocyte receptor cluster member 9</fullName>
    </submittedName>
</protein>
<accession>A0A2R5GI69</accession>
<feature type="domain" description="MJ1316 RNA cyclic group end recognition" evidence="1">
    <location>
        <begin position="1"/>
        <end position="79"/>
    </location>
</feature>
<reference evidence="3 4" key="1">
    <citation type="submission" date="2017-12" db="EMBL/GenBank/DDBJ databases">
        <title>Sequencing, de novo assembly and annotation of complete genome of a new Thraustochytrid species, strain FCC1311.</title>
        <authorList>
            <person name="Sedici K."/>
            <person name="Godart F."/>
            <person name="Aiese Cigliano R."/>
            <person name="Sanseverino W."/>
            <person name="Barakat M."/>
            <person name="Ortet P."/>
            <person name="Marechal E."/>
            <person name="Cagnac O."/>
            <person name="Amato A."/>
        </authorList>
    </citation>
    <scope>NUCLEOTIDE SEQUENCE [LARGE SCALE GENOMIC DNA]</scope>
</reference>
<evidence type="ECO:0000259" key="1">
    <source>
        <dbReference type="Pfam" id="PF04457"/>
    </source>
</evidence>
<dbReference type="Gene3D" id="3.90.1140.10">
    <property type="entry name" value="Cyclic phosphodiesterase"/>
    <property type="match status" value="1"/>
</dbReference>
<dbReference type="EMBL" id="BEYU01000040">
    <property type="protein sequence ID" value="GBG28353.1"/>
    <property type="molecule type" value="Genomic_DNA"/>
</dbReference>
<gene>
    <name evidence="3" type="ORF">FCC1311_045762</name>
</gene>
<dbReference type="InterPro" id="IPR009097">
    <property type="entry name" value="Cyclic_Pdiesterase"/>
</dbReference>
<evidence type="ECO:0000259" key="2">
    <source>
        <dbReference type="Pfam" id="PF10469"/>
    </source>
</evidence>
<dbReference type="AlphaFoldDB" id="A0A2R5GI69"/>
<dbReference type="Gene3D" id="3.40.50.1000">
    <property type="entry name" value="HAD superfamily/HAD-like"/>
    <property type="match status" value="1"/>
</dbReference>
<organism evidence="3 4">
    <name type="scientific">Hondaea fermentalgiana</name>
    <dbReference type="NCBI Taxonomy" id="2315210"/>
    <lineage>
        <taxon>Eukaryota</taxon>
        <taxon>Sar</taxon>
        <taxon>Stramenopiles</taxon>
        <taxon>Bigyra</taxon>
        <taxon>Labyrinthulomycetes</taxon>
        <taxon>Thraustochytrida</taxon>
        <taxon>Thraustochytriidae</taxon>
        <taxon>Hondaea</taxon>
    </lineage>
</organism>
<keyword evidence="3" id="KW-0675">Receptor</keyword>
<keyword evidence="4" id="KW-1185">Reference proteome</keyword>
<proteinExistence type="predicted"/>
<evidence type="ECO:0000313" key="4">
    <source>
        <dbReference type="Proteomes" id="UP000241890"/>
    </source>
</evidence>
<dbReference type="InterPro" id="IPR019510">
    <property type="entry name" value="AKAP7-like_phosphoesterase"/>
</dbReference>
<sequence>MRPAMDVVNRILWDEGLPNHAFVVGYLDRFVGVKEKAISAFNFHDDFGSISHTETAIPQTRIQYLKYVHQDGSRLVWDRRPESRADDFFGSFPRGNGTNIEQIMARHPPRNTPDENAASAHPERAINGLNAGNPDRPNFFVCFRVLSPRIVKRAQEMQLLSPEAHEGALPTQRLHFTMLTLRLRNELELERAREALATFDIGKSLSSDQPIHVRGVDCFRDRVLHARVDPADGSLRALLHLHEALRNHMIAALGVQAWKGQDQQSFVPHMTITKCNREMSRRGAFFHPSLYSPLAAQSLGKVRVRALHLCRMAAPADPSEFYETFGSSIPNLSRWSEDDETLGTDVISWEDAQQGKAKALRARGRQVLKKRGTLVVVRGFACASKDAFMQSEYPQGRRCSSSSAFRAAITSEAADQEDATILLCQDFGQIWEYEGALQLAKAAGFACQVVQPCRGYKAWFEEALKSGHSMKKALQVAKLALSFEHDPASLWFPLRTAGPMPAPQELYVFDFDHTLFDTADPVGPWRGRGGLFVSLPLSLQDEATVSPGPALASWKRALERPRATMVVLTGRKEILEPQVRSILDRYQLAPDALLMKPADTFQSASFKATKVQELSELGFSSVSFFDDDPLAREAVCQRMAGCPAFRSIDANSLRREDAGRAAESSHNLQEAALCAVTRQLHELVSKAHPEMLQVDPEALAIVFGSTMYGRESNDLDVCLICPHVDVAGGLLQTLYDRLRRGSILRRDHSEEMRVLDSHLAKRSKCPRIAMHVQHIVSGETFDVDIVLAMLDPSRAVERFCNAPSTHTYDKTMLEEWRSICVDKASERSLEGAIFGAGLIARTETACGALGPRLLRALVDKADERLVAHGLRGRHLQMIRTFQIAMLVVTFLEDPQTAVKGLDEVDALFSEFSNYLAISVTQESWMQVLVGLHDPEFAECHAMYLPRLIAAFRGDPIQVICPYLAYAHFQIEVRTRRPWKARLQLEAGFPRVLRSLSARGSIFVSGAGQLPFLREATPFDGFFCAVIDLYLAVSSDHRDDGSGASALRLLEQEVSQLRLPESTFARVFLSEQVNKVFSATSWCDPTEF</sequence>
<dbReference type="InterPro" id="IPR023214">
    <property type="entry name" value="HAD_sf"/>
</dbReference>